<evidence type="ECO:0000313" key="3">
    <source>
        <dbReference type="EMBL" id="OZI65850.1"/>
    </source>
</evidence>
<reference evidence="2 5" key="1">
    <citation type="submission" date="2017-05" db="EMBL/GenBank/DDBJ databases">
        <title>Complete and WGS of Bordetella genogroups.</title>
        <authorList>
            <person name="Spilker T."/>
            <person name="LiPuma J."/>
        </authorList>
    </citation>
    <scope>NUCLEOTIDE SEQUENCE [LARGE SCALE GENOMIC DNA]</scope>
    <source>
        <strain evidence="2 5">AU17610</strain>
    </source>
</reference>
<gene>
    <name evidence="3" type="ORF">CAL27_12660</name>
    <name evidence="2" type="ORF">CEG14_18090</name>
</gene>
<evidence type="ECO:0008006" key="6">
    <source>
        <dbReference type="Google" id="ProtNLM"/>
    </source>
</evidence>
<feature type="chain" id="PRO_5013215374" description="Surface antigen domain-containing protein" evidence="1">
    <location>
        <begin position="23"/>
        <end position="126"/>
    </location>
</feature>
<dbReference type="EMBL" id="NEVL01000004">
    <property type="protein sequence ID" value="OZI32800.1"/>
    <property type="molecule type" value="Genomic_DNA"/>
</dbReference>
<reference evidence="3 4" key="2">
    <citation type="submission" date="2017-05" db="EMBL/GenBank/DDBJ databases">
        <title>Complete and WGS of Bordetella genogroups.</title>
        <authorList>
            <person name="Spilker T."/>
            <person name="Lipuma J."/>
        </authorList>
    </citation>
    <scope>NUCLEOTIDE SEQUENCE [LARGE SCALE GENOMIC DNA]</scope>
    <source>
        <strain evidence="3 4">AU9795</strain>
    </source>
</reference>
<comment type="caution">
    <text evidence="2">The sequence shown here is derived from an EMBL/GenBank/DDBJ whole genome shotgun (WGS) entry which is preliminary data.</text>
</comment>
<sequence>MFNPKMLAGLLVFAAMAAPVQAAPATTFLNNSIISKIPKQDRASFRTAVGQALNDSADGQTTTWTSTSNKRRAPVEVALTPKQTTQTQKADRCRLLDARFAQSGGKEDWSFWFCRQADGSWKASSH</sequence>
<protein>
    <recommendedName>
        <fullName evidence="6">Surface antigen domain-containing protein</fullName>
    </recommendedName>
</protein>
<proteinExistence type="predicted"/>
<accession>A0A261S7P3</accession>
<organism evidence="2 5">
    <name type="scientific">Bordetella genomosp. 1</name>
    <dbReference type="NCBI Taxonomy" id="1395607"/>
    <lineage>
        <taxon>Bacteria</taxon>
        <taxon>Pseudomonadati</taxon>
        <taxon>Pseudomonadota</taxon>
        <taxon>Betaproteobacteria</taxon>
        <taxon>Burkholderiales</taxon>
        <taxon>Alcaligenaceae</taxon>
        <taxon>Bordetella</taxon>
    </lineage>
</organism>
<dbReference type="RefSeq" id="WP_094827796.1">
    <property type="nucleotide sequence ID" value="NZ_NEVL01000004.1"/>
</dbReference>
<name>A0A261S7P3_9BORD</name>
<evidence type="ECO:0000256" key="1">
    <source>
        <dbReference type="SAM" id="SignalP"/>
    </source>
</evidence>
<dbReference type="Proteomes" id="UP000216354">
    <property type="component" value="Unassembled WGS sequence"/>
</dbReference>
<evidence type="ECO:0000313" key="2">
    <source>
        <dbReference type="EMBL" id="OZI32800.1"/>
    </source>
</evidence>
<dbReference type="Proteomes" id="UP000217005">
    <property type="component" value="Unassembled WGS sequence"/>
</dbReference>
<keyword evidence="4" id="KW-1185">Reference proteome</keyword>
<keyword evidence="1" id="KW-0732">Signal</keyword>
<dbReference type="OrthoDB" id="8686789at2"/>
<feature type="signal peptide" evidence="1">
    <location>
        <begin position="1"/>
        <end position="22"/>
    </location>
</feature>
<evidence type="ECO:0000313" key="4">
    <source>
        <dbReference type="Proteomes" id="UP000216354"/>
    </source>
</evidence>
<evidence type="ECO:0000313" key="5">
    <source>
        <dbReference type="Proteomes" id="UP000217005"/>
    </source>
</evidence>
<dbReference type="EMBL" id="NEVR01000002">
    <property type="protein sequence ID" value="OZI65850.1"/>
    <property type="molecule type" value="Genomic_DNA"/>
</dbReference>
<dbReference type="AlphaFoldDB" id="A0A261S7P3"/>